<protein>
    <recommendedName>
        <fullName evidence="5">Exocyst complex subunit EXOC6/Sec15 C-terminal domain-containing protein</fullName>
    </recommendedName>
</protein>
<keyword evidence="7" id="KW-1185">Reference proteome</keyword>
<accession>A0ABP1AWW7</accession>
<dbReference type="InterPro" id="IPR046361">
    <property type="entry name" value="EXOC6/Sec15_C"/>
</dbReference>
<evidence type="ECO:0000256" key="1">
    <source>
        <dbReference type="ARBA" id="ARBA00007944"/>
    </source>
</evidence>
<name>A0ABP1AWW7_9BRYO</name>
<proteinExistence type="inferred from homology"/>
<evidence type="ECO:0000256" key="2">
    <source>
        <dbReference type="ARBA" id="ARBA00022448"/>
    </source>
</evidence>
<feature type="domain" description="Exocyst complex subunit EXOC6/Sec15 C-terminal" evidence="5">
    <location>
        <begin position="182"/>
        <end position="528"/>
    </location>
</feature>
<organism evidence="6 7">
    <name type="scientific">Sphagnum jensenii</name>
    <dbReference type="NCBI Taxonomy" id="128206"/>
    <lineage>
        <taxon>Eukaryota</taxon>
        <taxon>Viridiplantae</taxon>
        <taxon>Streptophyta</taxon>
        <taxon>Embryophyta</taxon>
        <taxon>Bryophyta</taxon>
        <taxon>Sphagnophytina</taxon>
        <taxon>Sphagnopsida</taxon>
        <taxon>Sphagnales</taxon>
        <taxon>Sphagnaceae</taxon>
        <taxon>Sphagnum</taxon>
    </lineage>
</organism>
<dbReference type="Proteomes" id="UP001497522">
    <property type="component" value="Chromosome 16"/>
</dbReference>
<dbReference type="Gene3D" id="1.10.357.30">
    <property type="entry name" value="Exocyst complex subunit Sec15 C-terminal domain, N-terminal subdomain"/>
    <property type="match status" value="1"/>
</dbReference>
<evidence type="ECO:0000259" key="5">
    <source>
        <dbReference type="Pfam" id="PF04091"/>
    </source>
</evidence>
<gene>
    <name evidence="6" type="ORF">CSSPJE1EN2_LOCUS9962</name>
</gene>
<evidence type="ECO:0000256" key="3">
    <source>
        <dbReference type="ARBA" id="ARBA00022483"/>
    </source>
</evidence>
<keyword evidence="4" id="KW-0175">Coiled coil</keyword>
<sequence>MEAVVPVLSVLSNLQTIIGSLDAVMNRMKTAASGYSKETHDNLLILKATLVALVKFAGESDRNIDKEAKGVLERMEKATKDLKTRVENHTRVQRLFLHDNTSQKLKSLQDMVNNFCNLMQLQALCPDRRDDFAGDQWTCVLLDLEIENREQKRLIEDMMAECSVTRRSDAHQQRPKAGPWLENYFDSKSTECSQQIENILSNDTLKEMTIKTKEEHNFHMTYVMPCGATIETGAAAIRVPSMAGYSRAVPDCIQTVLSFVEHCASFLSGTAEERHYYELLGKHLVQLITVLLPQLITNRSGRRLSVKEGIQLYLNACRFRKFPGSTSFKREIKDKYPLIGNKYLELDLYKEPHAGPWEELNDRVWATINQLAFSEMNWEATFSQISWLPEDGLQAATKDYLEPIYKYLQGLAETLRHPGLTHYLPHIHSCFASVILELGDCIEGMFSRDEVEKFNIHALTEINFNLQRIQRFADETDVWLQSSDTYGLISGSGLRNAWKWVDLLMRIEPELFQDENFRRDYYLAVKERYHRGLDPGIVIRVCEKFVHTDGAVSTRF</sequence>
<dbReference type="EMBL" id="OZ023717">
    <property type="protein sequence ID" value="CAK9866967.1"/>
    <property type="molecule type" value="Genomic_DNA"/>
</dbReference>
<dbReference type="InterPro" id="IPR042044">
    <property type="entry name" value="EXOC6PINT-1/Sec15/Tip20_C_dom2"/>
</dbReference>
<keyword evidence="3" id="KW-0268">Exocytosis</keyword>
<comment type="similarity">
    <text evidence="1">Belongs to the SEC15 family.</text>
</comment>
<dbReference type="Gene3D" id="1.20.58.670">
    <property type="entry name" value="Dsl1p vesicle tethering complex, Tip20p subunit, domain D"/>
    <property type="match status" value="1"/>
</dbReference>
<dbReference type="InterPro" id="IPR042045">
    <property type="entry name" value="EXOC6/Sec15_C_dom1"/>
</dbReference>
<dbReference type="InterPro" id="IPR007225">
    <property type="entry name" value="EXOC6/Sec15"/>
</dbReference>
<keyword evidence="2" id="KW-0813">Transport</keyword>
<evidence type="ECO:0000256" key="4">
    <source>
        <dbReference type="ARBA" id="ARBA00023054"/>
    </source>
</evidence>
<evidence type="ECO:0000313" key="7">
    <source>
        <dbReference type="Proteomes" id="UP001497522"/>
    </source>
</evidence>
<reference evidence="6" key="1">
    <citation type="submission" date="2024-03" db="EMBL/GenBank/DDBJ databases">
        <authorList>
            <consortium name="ELIXIR-Norway"/>
            <consortium name="Elixir Norway"/>
        </authorList>
    </citation>
    <scope>NUCLEOTIDE SEQUENCE</scope>
</reference>
<evidence type="ECO:0000313" key="6">
    <source>
        <dbReference type="EMBL" id="CAK9866967.1"/>
    </source>
</evidence>
<dbReference type="PANTHER" id="PTHR12702">
    <property type="entry name" value="SEC15"/>
    <property type="match status" value="1"/>
</dbReference>
<dbReference type="PANTHER" id="PTHR12702:SF0">
    <property type="entry name" value="EXOCYST COMPLEX COMPONENT 6"/>
    <property type="match status" value="1"/>
</dbReference>
<dbReference type="Pfam" id="PF04091">
    <property type="entry name" value="Sec15_C"/>
    <property type="match status" value="1"/>
</dbReference>